<feature type="domain" description="PHD-type" evidence="6">
    <location>
        <begin position="379"/>
        <end position="429"/>
    </location>
</feature>
<feature type="compositionally biased region" description="Basic and acidic residues" evidence="5">
    <location>
        <begin position="206"/>
        <end position="232"/>
    </location>
</feature>
<accession>E4Y2Y3</accession>
<feature type="compositionally biased region" description="Basic and acidic residues" evidence="5">
    <location>
        <begin position="111"/>
        <end position="190"/>
    </location>
</feature>
<feature type="compositionally biased region" description="Basic and acidic residues" evidence="5">
    <location>
        <begin position="294"/>
        <end position="332"/>
    </location>
</feature>
<keyword evidence="8" id="KW-1185">Reference proteome</keyword>
<evidence type="ECO:0000259" key="6">
    <source>
        <dbReference type="PROSITE" id="PS50016"/>
    </source>
</evidence>
<name>E4Y2Y3_OIKDI</name>
<dbReference type="InterPro" id="IPR019786">
    <property type="entry name" value="Zinc_finger_PHD-type_CS"/>
</dbReference>
<dbReference type="PROSITE" id="PS50016">
    <property type="entry name" value="ZF_PHD_2"/>
    <property type="match status" value="1"/>
</dbReference>
<dbReference type="InParanoid" id="E4Y2Y3"/>
<dbReference type="GO" id="GO:0008270">
    <property type="term" value="F:zinc ion binding"/>
    <property type="evidence" value="ECO:0007669"/>
    <property type="project" value="UniProtKB-KW"/>
</dbReference>
<evidence type="ECO:0000256" key="4">
    <source>
        <dbReference type="PROSITE-ProRule" id="PRU00146"/>
    </source>
</evidence>
<dbReference type="Gene3D" id="3.30.40.10">
    <property type="entry name" value="Zinc/RING finger domain, C3HC4 (zinc finger)"/>
    <property type="match status" value="1"/>
</dbReference>
<dbReference type="GO" id="GO:0005669">
    <property type="term" value="C:transcription factor TFIID complex"/>
    <property type="evidence" value="ECO:0007669"/>
    <property type="project" value="TreeGrafter"/>
</dbReference>
<evidence type="ECO:0000256" key="2">
    <source>
        <dbReference type="ARBA" id="ARBA00022771"/>
    </source>
</evidence>
<evidence type="ECO:0000313" key="8">
    <source>
        <dbReference type="Proteomes" id="UP000001307"/>
    </source>
</evidence>
<evidence type="ECO:0000256" key="5">
    <source>
        <dbReference type="SAM" id="MobiDB-lite"/>
    </source>
</evidence>
<evidence type="ECO:0000313" key="7">
    <source>
        <dbReference type="EMBL" id="CBY16210.1"/>
    </source>
</evidence>
<dbReference type="InterPro" id="IPR011011">
    <property type="entry name" value="Znf_FYVE_PHD"/>
</dbReference>
<dbReference type="GO" id="GO:0002039">
    <property type="term" value="F:p53 binding"/>
    <property type="evidence" value="ECO:0007669"/>
    <property type="project" value="TreeGrafter"/>
</dbReference>
<dbReference type="PANTHER" id="PTHR46452:SF1">
    <property type="entry name" value="TRANSCRIPTION INITIATION FACTOR TFIID SUBUNIT 3"/>
    <property type="match status" value="1"/>
</dbReference>
<feature type="non-terminal residue" evidence="7">
    <location>
        <position position="1"/>
    </location>
</feature>
<protein>
    <recommendedName>
        <fullName evidence="6">PHD-type domain-containing protein</fullName>
    </recommendedName>
</protein>
<dbReference type="InterPro" id="IPR013083">
    <property type="entry name" value="Znf_RING/FYVE/PHD"/>
</dbReference>
<organism evidence="7">
    <name type="scientific">Oikopleura dioica</name>
    <name type="common">Tunicate</name>
    <dbReference type="NCBI Taxonomy" id="34765"/>
    <lineage>
        <taxon>Eukaryota</taxon>
        <taxon>Metazoa</taxon>
        <taxon>Chordata</taxon>
        <taxon>Tunicata</taxon>
        <taxon>Appendicularia</taxon>
        <taxon>Copelata</taxon>
        <taxon>Oikopleuridae</taxon>
        <taxon>Oikopleura</taxon>
    </lineage>
</organism>
<dbReference type="CDD" id="cd15522">
    <property type="entry name" value="PHD_TAF3"/>
    <property type="match status" value="1"/>
</dbReference>
<reference evidence="7" key="1">
    <citation type="journal article" date="2010" name="Science">
        <title>Plasticity of animal genome architecture unmasked by rapid evolution of a pelagic tunicate.</title>
        <authorList>
            <person name="Denoeud F."/>
            <person name="Henriet S."/>
            <person name="Mungpakdee S."/>
            <person name="Aury J.M."/>
            <person name="Da Silva C."/>
            <person name="Brinkmann H."/>
            <person name="Mikhaleva J."/>
            <person name="Olsen L.C."/>
            <person name="Jubin C."/>
            <person name="Canestro C."/>
            <person name="Bouquet J.M."/>
            <person name="Danks G."/>
            <person name="Poulain J."/>
            <person name="Campsteijn C."/>
            <person name="Adamski M."/>
            <person name="Cross I."/>
            <person name="Yadetie F."/>
            <person name="Muffato M."/>
            <person name="Louis A."/>
            <person name="Butcher S."/>
            <person name="Tsagkogeorga G."/>
            <person name="Konrad A."/>
            <person name="Singh S."/>
            <person name="Jensen M.F."/>
            <person name="Cong E.H."/>
            <person name="Eikeseth-Otteraa H."/>
            <person name="Noel B."/>
            <person name="Anthouard V."/>
            <person name="Porcel B.M."/>
            <person name="Kachouri-Lafond R."/>
            <person name="Nishino A."/>
            <person name="Ugolini M."/>
            <person name="Chourrout P."/>
            <person name="Nishida H."/>
            <person name="Aasland R."/>
            <person name="Huzurbazar S."/>
            <person name="Westhof E."/>
            <person name="Delsuc F."/>
            <person name="Lehrach H."/>
            <person name="Reinhardt R."/>
            <person name="Weissenbach J."/>
            <person name="Roy S.W."/>
            <person name="Artiguenave F."/>
            <person name="Postlethwait J.H."/>
            <person name="Manak J.R."/>
            <person name="Thompson E.M."/>
            <person name="Jaillon O."/>
            <person name="Du Pasquier L."/>
            <person name="Boudinot P."/>
            <person name="Liberles D.A."/>
            <person name="Volff J.N."/>
            <person name="Philippe H."/>
            <person name="Lenhard B."/>
            <person name="Roest Crollius H."/>
            <person name="Wincker P."/>
            <person name="Chourrout D."/>
        </authorList>
    </citation>
    <scope>NUCLEOTIDE SEQUENCE [LARGE SCALE GENOMIC DNA]</scope>
</reference>
<dbReference type="GO" id="GO:0045944">
    <property type="term" value="P:positive regulation of transcription by RNA polymerase II"/>
    <property type="evidence" value="ECO:0007669"/>
    <property type="project" value="TreeGrafter"/>
</dbReference>
<dbReference type="AlphaFoldDB" id="E4Y2Y3"/>
<dbReference type="Proteomes" id="UP000001307">
    <property type="component" value="Unassembled WGS sequence"/>
</dbReference>
<dbReference type="InterPro" id="IPR001965">
    <property type="entry name" value="Znf_PHD"/>
</dbReference>
<feature type="compositionally biased region" description="Basic and acidic residues" evidence="5">
    <location>
        <begin position="243"/>
        <end position="265"/>
    </location>
</feature>
<keyword evidence="1" id="KW-0479">Metal-binding</keyword>
<evidence type="ECO:0000256" key="3">
    <source>
        <dbReference type="ARBA" id="ARBA00022833"/>
    </source>
</evidence>
<proteinExistence type="predicted"/>
<dbReference type="PROSITE" id="PS01359">
    <property type="entry name" value="ZF_PHD_1"/>
    <property type="match status" value="1"/>
</dbReference>
<keyword evidence="2 4" id="KW-0863">Zinc-finger</keyword>
<keyword evidence="3" id="KW-0862">Zinc</keyword>
<feature type="region of interest" description="Disordered" evidence="5">
    <location>
        <begin position="46"/>
        <end position="270"/>
    </location>
</feature>
<dbReference type="OrthoDB" id="436852at2759"/>
<evidence type="ECO:0000256" key="1">
    <source>
        <dbReference type="ARBA" id="ARBA00022723"/>
    </source>
</evidence>
<dbReference type="SUPFAM" id="SSF57903">
    <property type="entry name" value="FYVE/PHD zinc finger"/>
    <property type="match status" value="1"/>
</dbReference>
<dbReference type="EMBL" id="FN653969">
    <property type="protein sequence ID" value="CBY16210.1"/>
    <property type="molecule type" value="Genomic_DNA"/>
</dbReference>
<dbReference type="PANTHER" id="PTHR46452">
    <property type="entry name" value="TRANSCRIPTION INITIATION FACTOR TFIID SUBUNIT 3"/>
    <property type="match status" value="1"/>
</dbReference>
<sequence>LELMQPRFHQLLLEQRNQLSILKKRNRYATKQREFGISCLESAEKKKPVQTLPTPVVKEPLPNPGSTLDQLDLSSDSDSEIIPPAPKPIIAPVQMTTPKCSKVTIPIPKQKTKELKQKEQPKFEPKKTEESEKDRKIEKVKEKSDKVKVAKPDKTPKSEKPPKLEKTPKIEKTPKSEPKEPKPAMEEKPLMVKLKLNGSSIGLKRKKEDKEDRDAKKPKLKKDKDKRHDKIVTPKIKPPPSVVHEKIKKEKAKEKKKDKEREEKSGLVIKLVKNSAQWSAVSISFKETYPAAPRKPEVKEQKTPKTEKVKASKEPKSEKSKQKQKRKSEESKATTITVQTVTKQDVTATIPPNPPAPTGVYAVTDADGKQYYTSFEEKDWRCPTCGKLDDGSPMIGCDGDCGDWYHNTCVGIKGPVPEGDWYCPKCTRKNKSKKKKRK</sequence>
<dbReference type="SMART" id="SM00249">
    <property type="entry name" value="PHD"/>
    <property type="match status" value="1"/>
</dbReference>
<gene>
    <name evidence="7" type="ORF">GSOID_T00016549001</name>
</gene>
<dbReference type="Pfam" id="PF00628">
    <property type="entry name" value="PHD"/>
    <property type="match status" value="1"/>
</dbReference>
<feature type="region of interest" description="Disordered" evidence="5">
    <location>
        <begin position="282"/>
        <end position="336"/>
    </location>
</feature>
<dbReference type="InterPro" id="IPR019787">
    <property type="entry name" value="Znf_PHD-finger"/>
</dbReference>